<dbReference type="EMBL" id="JAEQNE010000001">
    <property type="protein sequence ID" value="MBL0390212.1"/>
    <property type="molecule type" value="Genomic_DNA"/>
</dbReference>
<organism evidence="3 4">
    <name type="scientific">Ramlibacter monticola</name>
    <dbReference type="NCBI Taxonomy" id="1926872"/>
    <lineage>
        <taxon>Bacteria</taxon>
        <taxon>Pseudomonadati</taxon>
        <taxon>Pseudomonadota</taxon>
        <taxon>Betaproteobacteria</taxon>
        <taxon>Burkholderiales</taxon>
        <taxon>Comamonadaceae</taxon>
        <taxon>Ramlibacter</taxon>
    </lineage>
</organism>
<evidence type="ECO:0000313" key="4">
    <source>
        <dbReference type="Proteomes" id="UP000599109"/>
    </source>
</evidence>
<dbReference type="PANTHER" id="PTHR42928:SF5">
    <property type="entry name" value="BLR1237 PROTEIN"/>
    <property type="match status" value="1"/>
</dbReference>
<accession>A0A937CSM4</accession>
<keyword evidence="4" id="KW-1185">Reference proteome</keyword>
<evidence type="ECO:0000256" key="1">
    <source>
        <dbReference type="ARBA" id="ARBA00006987"/>
    </source>
</evidence>
<comment type="caution">
    <text evidence="3">The sequence shown here is derived from an EMBL/GenBank/DDBJ whole genome shotgun (WGS) entry which is preliminary data.</text>
</comment>
<proteinExistence type="inferred from homology"/>
<dbReference type="Pfam" id="PF03401">
    <property type="entry name" value="TctC"/>
    <property type="match status" value="1"/>
</dbReference>
<dbReference type="PANTHER" id="PTHR42928">
    <property type="entry name" value="TRICARBOXYLATE-BINDING PROTEIN"/>
    <property type="match status" value="1"/>
</dbReference>
<dbReference type="InterPro" id="IPR005064">
    <property type="entry name" value="BUG"/>
</dbReference>
<dbReference type="Gene3D" id="3.40.190.150">
    <property type="entry name" value="Bordetella uptake gene, domain 1"/>
    <property type="match status" value="1"/>
</dbReference>
<name>A0A937CSM4_9BURK</name>
<evidence type="ECO:0000256" key="2">
    <source>
        <dbReference type="SAM" id="MobiDB-lite"/>
    </source>
</evidence>
<reference evidence="3 4" key="1">
    <citation type="journal article" date="2017" name="Int. J. Syst. Evol. Microbiol.">
        <title>Ramlibacter monticola sp. nov., isolated from forest soil.</title>
        <authorList>
            <person name="Chaudhary D.K."/>
            <person name="Kim J."/>
        </authorList>
    </citation>
    <scope>NUCLEOTIDE SEQUENCE [LARGE SCALE GENOMIC DNA]</scope>
    <source>
        <strain evidence="3 4">KACC 19175</strain>
    </source>
</reference>
<sequence>MAKLDPALGNWRQSPRSGESASAKQRRGSRRFAPPNRRNVHLRDQRGRTAGTHWRSLVLVQPAAVSYPIAVLLKVTFGTWPSVLPQAKGGRLRVLAVSTRERSPLVPDVAGMREAGLPDYDLEFWYGMFVSVGTPAAIVRKIHEATTTAMKQPSVKAILAREGTEVSLSRSPEDFQKFLVDVGRFWVDLGRSAKV</sequence>
<dbReference type="AlphaFoldDB" id="A0A937CSM4"/>
<evidence type="ECO:0008006" key="5">
    <source>
        <dbReference type="Google" id="ProtNLM"/>
    </source>
</evidence>
<protein>
    <recommendedName>
        <fullName evidence="5">Tripartite tricarboxylate transporter substrate binding protein</fullName>
    </recommendedName>
</protein>
<gene>
    <name evidence="3" type="ORF">JJ685_03575</name>
</gene>
<feature type="compositionally biased region" description="Polar residues" evidence="2">
    <location>
        <begin position="11"/>
        <end position="23"/>
    </location>
</feature>
<dbReference type="Proteomes" id="UP000599109">
    <property type="component" value="Unassembled WGS sequence"/>
</dbReference>
<dbReference type="InterPro" id="IPR042100">
    <property type="entry name" value="Bug_dom1"/>
</dbReference>
<feature type="region of interest" description="Disordered" evidence="2">
    <location>
        <begin position="1"/>
        <end position="46"/>
    </location>
</feature>
<dbReference type="Gene3D" id="3.40.190.10">
    <property type="entry name" value="Periplasmic binding protein-like II"/>
    <property type="match status" value="1"/>
</dbReference>
<evidence type="ECO:0000313" key="3">
    <source>
        <dbReference type="EMBL" id="MBL0390212.1"/>
    </source>
</evidence>
<comment type="similarity">
    <text evidence="1">Belongs to the UPF0065 (bug) family.</text>
</comment>